<name>A0A345YAC3_9NEIS</name>
<dbReference type="Pfam" id="PF01389">
    <property type="entry name" value="OmpA_membrane"/>
    <property type="match status" value="1"/>
</dbReference>
<dbReference type="EMBL" id="CP031337">
    <property type="protein sequence ID" value="AXK40875.1"/>
    <property type="molecule type" value="Genomic_DNA"/>
</dbReference>
<dbReference type="Gene3D" id="2.40.160.20">
    <property type="match status" value="1"/>
</dbReference>
<evidence type="ECO:0000313" key="14">
    <source>
        <dbReference type="EMBL" id="AXK40875.1"/>
    </source>
</evidence>
<evidence type="ECO:0000313" key="15">
    <source>
        <dbReference type="Proteomes" id="UP000254537"/>
    </source>
</evidence>
<dbReference type="InterPro" id="IPR011250">
    <property type="entry name" value="OMP/PagP_B-barrel"/>
</dbReference>
<reference evidence="14 15" key="1">
    <citation type="submission" date="2018-07" db="EMBL/GenBank/DDBJ databases">
        <title>Crenobacter cavernae sp. nov., isolated from a karst cave.</title>
        <authorList>
            <person name="Zhu H."/>
        </authorList>
    </citation>
    <scope>NUCLEOTIDE SEQUENCE [LARGE SCALE GENOMIC DNA]</scope>
    <source>
        <strain evidence="14 15">K1W11S-77</strain>
    </source>
</reference>
<proteinExistence type="inferred from homology"/>
<evidence type="ECO:0000256" key="3">
    <source>
        <dbReference type="ARBA" id="ARBA00022452"/>
    </source>
</evidence>
<accession>A0A345YAC3</accession>
<dbReference type="PRINTS" id="PR01021">
    <property type="entry name" value="OMPADOMAIN"/>
</dbReference>
<evidence type="ECO:0000256" key="12">
    <source>
        <dbReference type="SAM" id="SignalP"/>
    </source>
</evidence>
<keyword evidence="12" id="KW-0732">Signal</keyword>
<dbReference type="InterPro" id="IPR002368">
    <property type="entry name" value="OmpA"/>
</dbReference>
<evidence type="ECO:0000259" key="13">
    <source>
        <dbReference type="PROSITE" id="PS51123"/>
    </source>
</evidence>
<dbReference type="InterPro" id="IPR036737">
    <property type="entry name" value="OmpA-like_sf"/>
</dbReference>
<dbReference type="InterPro" id="IPR006665">
    <property type="entry name" value="OmpA-like"/>
</dbReference>
<dbReference type="OrthoDB" id="5360144at2"/>
<dbReference type="PROSITE" id="PS51257">
    <property type="entry name" value="PROKAR_LIPOPROTEIN"/>
    <property type="match status" value="1"/>
</dbReference>
<keyword evidence="4" id="KW-0812">Transmembrane</keyword>
<feature type="domain" description="OmpA-like" evidence="13">
    <location>
        <begin position="205"/>
        <end position="333"/>
    </location>
</feature>
<dbReference type="Pfam" id="PF00691">
    <property type="entry name" value="OmpA"/>
    <property type="match status" value="1"/>
</dbReference>
<dbReference type="InterPro" id="IPR006664">
    <property type="entry name" value="OMP_bac"/>
</dbReference>
<comment type="subcellular location">
    <subcellularLocation>
        <location evidence="1">Cell outer membrane</location>
        <topology evidence="1">Multi-pass membrane protein</topology>
    </subcellularLocation>
</comment>
<dbReference type="InterPro" id="IPR050330">
    <property type="entry name" value="Bact_OuterMem_StrucFunc"/>
</dbReference>
<dbReference type="PANTHER" id="PTHR30329">
    <property type="entry name" value="STATOR ELEMENT OF FLAGELLAR MOTOR COMPLEX"/>
    <property type="match status" value="1"/>
</dbReference>
<keyword evidence="2" id="KW-0813">Transport</keyword>
<keyword evidence="3" id="KW-1134">Transmembrane beta strand</keyword>
<dbReference type="AlphaFoldDB" id="A0A345YAC3"/>
<keyword evidence="6" id="KW-0626">Porin</keyword>
<keyword evidence="8" id="KW-1015">Disulfide bond</keyword>
<dbReference type="CDD" id="cd07185">
    <property type="entry name" value="OmpA_C-like"/>
    <property type="match status" value="1"/>
</dbReference>
<dbReference type="InterPro" id="IPR000498">
    <property type="entry name" value="OmpA-like_TM_dom"/>
</dbReference>
<dbReference type="PANTHER" id="PTHR30329:SF21">
    <property type="entry name" value="LIPOPROTEIN YIAD-RELATED"/>
    <property type="match status" value="1"/>
</dbReference>
<evidence type="ECO:0000256" key="4">
    <source>
        <dbReference type="ARBA" id="ARBA00022692"/>
    </source>
</evidence>
<comment type="similarity">
    <text evidence="11">Belongs to the outer membrane OOP (TC 1.B.6) superfamily.</text>
</comment>
<dbReference type="Gene3D" id="3.30.1330.60">
    <property type="entry name" value="OmpA-like domain"/>
    <property type="match status" value="1"/>
</dbReference>
<evidence type="ECO:0000256" key="5">
    <source>
        <dbReference type="ARBA" id="ARBA00023065"/>
    </source>
</evidence>
<evidence type="ECO:0000256" key="10">
    <source>
        <dbReference type="PROSITE-ProRule" id="PRU00473"/>
    </source>
</evidence>
<gene>
    <name evidence="14" type="ORF">DWG20_10765</name>
</gene>
<evidence type="ECO:0000256" key="1">
    <source>
        <dbReference type="ARBA" id="ARBA00004571"/>
    </source>
</evidence>
<dbReference type="KEGG" id="ccah:DWG20_10765"/>
<evidence type="ECO:0000256" key="6">
    <source>
        <dbReference type="ARBA" id="ARBA00023114"/>
    </source>
</evidence>
<dbReference type="GO" id="GO:0046930">
    <property type="term" value="C:pore complex"/>
    <property type="evidence" value="ECO:0007669"/>
    <property type="project" value="UniProtKB-KW"/>
</dbReference>
<keyword evidence="7 10" id="KW-0472">Membrane</keyword>
<dbReference type="PRINTS" id="PR01022">
    <property type="entry name" value="OUTRMMBRANEA"/>
</dbReference>
<organism evidence="14 15">
    <name type="scientific">Crenobacter cavernae</name>
    <dbReference type="NCBI Taxonomy" id="2290923"/>
    <lineage>
        <taxon>Bacteria</taxon>
        <taxon>Pseudomonadati</taxon>
        <taxon>Pseudomonadota</taxon>
        <taxon>Betaproteobacteria</taxon>
        <taxon>Neisseriales</taxon>
        <taxon>Neisseriaceae</taxon>
        <taxon>Crenobacter</taxon>
    </lineage>
</organism>
<dbReference type="NCBIfam" id="NF008071">
    <property type="entry name" value="PRK10808.1"/>
    <property type="match status" value="1"/>
</dbReference>
<dbReference type="Proteomes" id="UP000254537">
    <property type="component" value="Chromosome"/>
</dbReference>
<evidence type="ECO:0000256" key="2">
    <source>
        <dbReference type="ARBA" id="ARBA00022448"/>
    </source>
</evidence>
<dbReference type="SUPFAM" id="SSF56925">
    <property type="entry name" value="OMPA-like"/>
    <property type="match status" value="1"/>
</dbReference>
<dbReference type="SUPFAM" id="SSF103088">
    <property type="entry name" value="OmpA-like"/>
    <property type="match status" value="1"/>
</dbReference>
<evidence type="ECO:0000256" key="9">
    <source>
        <dbReference type="ARBA" id="ARBA00023237"/>
    </source>
</evidence>
<dbReference type="PROSITE" id="PS51123">
    <property type="entry name" value="OMPA_2"/>
    <property type="match status" value="1"/>
</dbReference>
<feature type="signal peptide" evidence="12">
    <location>
        <begin position="1"/>
        <end position="21"/>
    </location>
</feature>
<protein>
    <submittedName>
        <fullName evidence="14">Porin OmpA</fullName>
    </submittedName>
</protein>
<evidence type="ECO:0000256" key="11">
    <source>
        <dbReference type="RuleBase" id="RU003859"/>
    </source>
</evidence>
<evidence type="ECO:0000256" key="8">
    <source>
        <dbReference type="ARBA" id="ARBA00023157"/>
    </source>
</evidence>
<dbReference type="GO" id="GO:0009279">
    <property type="term" value="C:cell outer membrane"/>
    <property type="evidence" value="ECO:0007669"/>
    <property type="project" value="UniProtKB-SubCell"/>
</dbReference>
<keyword evidence="5" id="KW-0406">Ion transport</keyword>
<sequence length="335" mass="35358">MKKIPVALALAGLAYASAACADEPWYAGGKLGWSEFHGIKYDSSVPNPRNIDKSGVGAGLFVGYQVNDWLGVEGGYDYLDKLEFDFDPNSRADLKAQGLQLAAKLGAPVADSLDVYARLGVMASRLGSASKHATRASPLAALGVEYALDRNWATRLEYQWTGRLGDTSDVGARTDNGLLSLGLLYKFGGAPAPAPMPVATPAPAPQVREFTLSSDALFDFNKATLKPAGELALTELVQEIRAEASTDASLTIVGHTDRIGSEQYNLDLSRRRAQTAADFLVARGVPAGQVSVEGAGESSPVTGSQCDGVKQRAELIACLASDRRVVVKVSGRAAR</sequence>
<keyword evidence="9" id="KW-0998">Cell outer membrane</keyword>
<feature type="chain" id="PRO_5016906036" evidence="12">
    <location>
        <begin position="22"/>
        <end position="335"/>
    </location>
</feature>
<evidence type="ECO:0000256" key="7">
    <source>
        <dbReference type="ARBA" id="ARBA00023136"/>
    </source>
</evidence>
<dbReference type="GO" id="GO:0006811">
    <property type="term" value="P:monoatomic ion transport"/>
    <property type="evidence" value="ECO:0007669"/>
    <property type="project" value="UniProtKB-KW"/>
</dbReference>
<dbReference type="GO" id="GO:0015288">
    <property type="term" value="F:porin activity"/>
    <property type="evidence" value="ECO:0007669"/>
    <property type="project" value="UniProtKB-KW"/>
</dbReference>